<evidence type="ECO:0000256" key="8">
    <source>
        <dbReference type="ARBA" id="ARBA00023273"/>
    </source>
</evidence>
<keyword evidence="5" id="KW-0970">Cilium biogenesis/degradation</keyword>
<reference evidence="11" key="1">
    <citation type="submission" date="2025-08" db="UniProtKB">
        <authorList>
            <consortium name="RefSeq"/>
        </authorList>
    </citation>
    <scope>IDENTIFICATION</scope>
</reference>
<comment type="subcellular location">
    <subcellularLocation>
        <location evidence="1">Cytoplasm</location>
        <location evidence="1">Cytoskeleton</location>
        <location evidence="1">Cilium axoneme</location>
    </subcellularLocation>
</comment>
<proteinExistence type="inferred from homology"/>
<dbReference type="PANTHER" id="PTHR21442">
    <property type="entry name" value="CILIA- AND FLAGELLA-ASSOCIATED PROTEIN 206"/>
    <property type="match status" value="1"/>
</dbReference>
<evidence type="ECO:0000256" key="4">
    <source>
        <dbReference type="ARBA" id="ARBA00022490"/>
    </source>
</evidence>
<keyword evidence="10" id="KW-1185">Reference proteome</keyword>
<dbReference type="InterPro" id="IPR021897">
    <property type="entry name" value="FAP206"/>
</dbReference>
<gene>
    <name evidence="11" type="primary">LOC132536468</name>
</gene>
<keyword evidence="6" id="KW-0969">Cilium</keyword>
<dbReference type="Proteomes" id="UP001652624">
    <property type="component" value="Unplaced"/>
</dbReference>
<name>A0ABM3WUY9_ERIEU</name>
<keyword evidence="7" id="KW-0206">Cytoskeleton</keyword>
<evidence type="ECO:0000256" key="1">
    <source>
        <dbReference type="ARBA" id="ARBA00004430"/>
    </source>
</evidence>
<dbReference type="RefSeq" id="XP_060040362.1">
    <property type="nucleotide sequence ID" value="XM_060184379.1"/>
</dbReference>
<evidence type="ECO:0000256" key="3">
    <source>
        <dbReference type="ARBA" id="ARBA00021602"/>
    </source>
</evidence>
<evidence type="ECO:0000256" key="2">
    <source>
        <dbReference type="ARBA" id="ARBA00010500"/>
    </source>
</evidence>
<comment type="similarity">
    <text evidence="2">Belongs to the CFAP206 family.</text>
</comment>
<organism evidence="10 11">
    <name type="scientific">Erinaceus europaeus</name>
    <name type="common">Western European hedgehog</name>
    <dbReference type="NCBI Taxonomy" id="9365"/>
    <lineage>
        <taxon>Eukaryota</taxon>
        <taxon>Metazoa</taxon>
        <taxon>Chordata</taxon>
        <taxon>Craniata</taxon>
        <taxon>Vertebrata</taxon>
        <taxon>Euteleostomi</taxon>
        <taxon>Mammalia</taxon>
        <taxon>Eutheria</taxon>
        <taxon>Laurasiatheria</taxon>
        <taxon>Eulipotyphla</taxon>
        <taxon>Erinaceidae</taxon>
        <taxon>Erinaceinae</taxon>
        <taxon>Erinaceus</taxon>
    </lineage>
</organism>
<protein>
    <recommendedName>
        <fullName evidence="3">Cilia- and flagella-associated protein 206</fullName>
    </recommendedName>
</protein>
<evidence type="ECO:0000256" key="6">
    <source>
        <dbReference type="ARBA" id="ARBA00023069"/>
    </source>
</evidence>
<evidence type="ECO:0000256" key="5">
    <source>
        <dbReference type="ARBA" id="ARBA00022794"/>
    </source>
</evidence>
<comment type="function">
    <text evidence="9">Essential for sperm motility and is involved in the regulation of the beating frequency of motile cilia on the epithelial cells of the respiratory tract. Required for the establishment of radial spokes in sperm flagella.</text>
</comment>
<evidence type="ECO:0000313" key="10">
    <source>
        <dbReference type="Proteomes" id="UP001652624"/>
    </source>
</evidence>
<evidence type="ECO:0000256" key="9">
    <source>
        <dbReference type="ARBA" id="ARBA00045321"/>
    </source>
</evidence>
<dbReference type="PANTHER" id="PTHR21442:SF0">
    <property type="entry name" value="CILIA- AND FLAGELLA-ASSOCIATED PROTEIN 206"/>
    <property type="match status" value="1"/>
</dbReference>
<keyword evidence="8" id="KW-0966">Cell projection</keyword>
<sequence length="124" mass="14197">MKDIDKHYVKPITKCESSTQTDTHLLPPTIVRSYEWNEWELRRKAIKLTNLRQKATHSVQTDLSHFRRENSSQVYALKTDSTQTTKESSTCVPRPQIYIAGLRGGHGKTTKGIKVNLTRAVDET</sequence>
<evidence type="ECO:0000313" key="11">
    <source>
        <dbReference type="RefSeq" id="XP_060040362.1"/>
    </source>
</evidence>
<evidence type="ECO:0000256" key="7">
    <source>
        <dbReference type="ARBA" id="ARBA00023212"/>
    </source>
</evidence>
<accession>A0ABM3WUY9</accession>
<dbReference type="GeneID" id="132536468"/>
<keyword evidence="4" id="KW-0963">Cytoplasm</keyword>